<name>A0A4Q0VPH1_9BACI</name>
<dbReference type="InterPro" id="IPR014105">
    <property type="entry name" value="Carotenoid/retinoid_OxRdtase"/>
</dbReference>
<comment type="caution">
    <text evidence="12">The sequence shown here is derived from an EMBL/GenBank/DDBJ whole genome shotgun (WGS) entry which is preliminary data.</text>
</comment>
<dbReference type="Gene3D" id="3.50.50.60">
    <property type="entry name" value="FAD/NAD(P)-binding domain"/>
    <property type="match status" value="2"/>
</dbReference>
<dbReference type="PANTHER" id="PTHR43734">
    <property type="entry name" value="PHYTOENE DESATURASE"/>
    <property type="match status" value="1"/>
</dbReference>
<dbReference type="OrthoDB" id="9814556at2"/>
<evidence type="ECO:0000256" key="2">
    <source>
        <dbReference type="ARBA" id="ARBA00022746"/>
    </source>
</evidence>
<keyword evidence="13" id="KW-1185">Reference proteome</keyword>
<evidence type="ECO:0000256" key="7">
    <source>
        <dbReference type="ARBA" id="ARBA00041900"/>
    </source>
</evidence>
<protein>
    <recommendedName>
        <fullName evidence="6">4,4'-diaponeurosporene oxygenase</fullName>
    </recommendedName>
    <alternativeName>
        <fullName evidence="7">4,4'-diaponeurosporene oxidase</fullName>
    </alternativeName>
    <alternativeName>
        <fullName evidence="8">Carotenoid oxidase</fullName>
    </alternativeName>
</protein>
<evidence type="ECO:0000313" key="13">
    <source>
        <dbReference type="Proteomes" id="UP000290649"/>
    </source>
</evidence>
<keyword evidence="2 10" id="KW-0125">Carotenoid biosynthesis</keyword>
<dbReference type="Pfam" id="PF01593">
    <property type="entry name" value="Amino_oxidase"/>
    <property type="match status" value="1"/>
</dbReference>
<comment type="similarity">
    <text evidence="5">Belongs to the carotenoid/retinoid oxidoreductase family. CrtP subfamily.</text>
</comment>
<dbReference type="EMBL" id="QOUX01000046">
    <property type="protein sequence ID" value="RXI97767.1"/>
    <property type="molecule type" value="Genomic_DNA"/>
</dbReference>
<comment type="cofactor">
    <cofactor evidence="1">
        <name>FAD</name>
        <dbReference type="ChEBI" id="CHEBI:57692"/>
    </cofactor>
</comment>
<feature type="domain" description="Amine oxidase" evidence="11">
    <location>
        <begin position="12"/>
        <end position="488"/>
    </location>
</feature>
<evidence type="ECO:0000256" key="3">
    <source>
        <dbReference type="ARBA" id="ARBA00023002"/>
    </source>
</evidence>
<evidence type="ECO:0000256" key="10">
    <source>
        <dbReference type="RuleBase" id="RU362075"/>
    </source>
</evidence>
<dbReference type="NCBIfam" id="TIGR02734">
    <property type="entry name" value="crtI_fam"/>
    <property type="match status" value="1"/>
</dbReference>
<dbReference type="InterPro" id="IPR002937">
    <property type="entry name" value="Amino_oxidase"/>
</dbReference>
<evidence type="ECO:0000259" key="11">
    <source>
        <dbReference type="Pfam" id="PF01593"/>
    </source>
</evidence>
<proteinExistence type="inferred from homology"/>
<dbReference type="GO" id="GO:0016491">
    <property type="term" value="F:oxidoreductase activity"/>
    <property type="evidence" value="ECO:0007669"/>
    <property type="project" value="UniProtKB-KW"/>
</dbReference>
<dbReference type="SUPFAM" id="SSF51905">
    <property type="entry name" value="FAD/NAD(P)-binding domain"/>
    <property type="match status" value="1"/>
</dbReference>
<organism evidence="12 13">
    <name type="scientific">Anaerobacillus alkaliphilus</name>
    <dbReference type="NCBI Taxonomy" id="1548597"/>
    <lineage>
        <taxon>Bacteria</taxon>
        <taxon>Bacillati</taxon>
        <taxon>Bacillota</taxon>
        <taxon>Bacilli</taxon>
        <taxon>Bacillales</taxon>
        <taxon>Bacillaceae</taxon>
        <taxon>Anaerobacillus</taxon>
    </lineage>
</organism>
<evidence type="ECO:0000256" key="1">
    <source>
        <dbReference type="ARBA" id="ARBA00001974"/>
    </source>
</evidence>
<evidence type="ECO:0000256" key="5">
    <source>
        <dbReference type="ARBA" id="ARBA00038194"/>
    </source>
</evidence>
<comment type="pathway">
    <text evidence="4">Carotenoid biosynthesis; staphyloxanthin biosynthesis; staphyloxanthin from farnesyl diphosphate: step 3/5.</text>
</comment>
<dbReference type="GO" id="GO:0016117">
    <property type="term" value="P:carotenoid biosynthetic process"/>
    <property type="evidence" value="ECO:0007669"/>
    <property type="project" value="UniProtKB-KW"/>
</dbReference>
<gene>
    <name evidence="12" type="primary">crtI</name>
    <name evidence="12" type="ORF">DS745_15470</name>
</gene>
<sequence length="490" mass="55195">MRKTVAIIGAGLGGLSAAITLAYNGYQVKVFEKNSHAGGKLVGVTSGSYNFDFGPNTITMPHVFRSVIEETNVDPNDYFTFLKLETHTRNHFHDGTSFEMSTSSEAIVEQLSRLDPYAARKFPEYLAETKRIYELANDQFFYRSFASFKDYLAPDLTKAFFKVRPFQSLDRFHQNYFHNEQIIKAFNRYATYIGSSPYLTPATFSLITYLELVDGVFFAKGGNKTIADGFLKRAEELGVEFFFNTTVKKIHTKNKLATALTLANGEMIEANYIIANGDLITTYKNLLSESERPHFRDKKIDKLEPSISAFVLLVGLKKRLPNLIHHQVYFGANYKQEFVDIFTKGNYSLDPTIYICNSSYTDPTLSPDGDNLFILVNAPATSRDGSLQVNPQQYKQRIYQILEEKGLSLKDHIAFEEVITPLDIQNKFFAHRGALYGLASNRMLNAFLRPANRSKDIENVYFCGGSTHPGGGSPMVVISGQNVAKQIINI</sequence>
<dbReference type="AlphaFoldDB" id="A0A4Q0VPH1"/>
<dbReference type="RefSeq" id="WP_129079132.1">
    <property type="nucleotide sequence ID" value="NZ_QOUX01000046.1"/>
</dbReference>
<dbReference type="Proteomes" id="UP000290649">
    <property type="component" value="Unassembled WGS sequence"/>
</dbReference>
<reference evidence="12 13" key="1">
    <citation type="journal article" date="2019" name="Int. J. Syst. Evol. Microbiol.">
        <title>Anaerobacillus alkaliphilus sp. nov., a novel alkaliphilic and moderately halophilic bacterium.</title>
        <authorList>
            <person name="Borsodi A.K."/>
            <person name="Aszalos J.M."/>
            <person name="Bihari P."/>
            <person name="Nagy I."/>
            <person name="Schumann P."/>
            <person name="Sproer C."/>
            <person name="Kovacs A.L."/>
            <person name="Boka K."/>
            <person name="Dobosy P."/>
            <person name="Ovari M."/>
            <person name="Szili-Kovacs T."/>
            <person name="Toth E."/>
        </authorList>
    </citation>
    <scope>NUCLEOTIDE SEQUENCE [LARGE SCALE GENOMIC DNA]</scope>
    <source>
        <strain evidence="12 13">B16-10</strain>
    </source>
</reference>
<accession>A0A4Q0VPH1</accession>
<dbReference type="InterPro" id="IPR036188">
    <property type="entry name" value="FAD/NAD-bd_sf"/>
</dbReference>
<evidence type="ECO:0000256" key="6">
    <source>
        <dbReference type="ARBA" id="ARBA00039159"/>
    </source>
</evidence>
<keyword evidence="3 10" id="KW-0560">Oxidoreductase</keyword>
<evidence type="ECO:0000313" key="12">
    <source>
        <dbReference type="EMBL" id="RXI97767.1"/>
    </source>
</evidence>
<evidence type="ECO:0000256" key="4">
    <source>
        <dbReference type="ARBA" id="ARBA00037901"/>
    </source>
</evidence>
<comment type="catalytic activity">
    <reaction evidence="9">
        <text>all-trans-4,4'-diaponeurosporene + 2 AH2 + 2 O2 = 4,4'-diaponeurosporenal + 2 A + 3 H2O</text>
        <dbReference type="Rhea" id="RHEA:56104"/>
        <dbReference type="ChEBI" id="CHEBI:13193"/>
        <dbReference type="ChEBI" id="CHEBI:15377"/>
        <dbReference type="ChEBI" id="CHEBI:15379"/>
        <dbReference type="ChEBI" id="CHEBI:17499"/>
        <dbReference type="ChEBI" id="CHEBI:62743"/>
        <dbReference type="ChEBI" id="CHEBI:79065"/>
    </reaction>
</comment>
<dbReference type="PANTHER" id="PTHR43734:SF7">
    <property type="entry name" value="4,4'-DIAPONEUROSPORENE OXYGENASE"/>
    <property type="match status" value="1"/>
</dbReference>
<evidence type="ECO:0000256" key="9">
    <source>
        <dbReference type="ARBA" id="ARBA00048532"/>
    </source>
</evidence>
<evidence type="ECO:0000256" key="8">
    <source>
        <dbReference type="ARBA" id="ARBA00042619"/>
    </source>
</evidence>